<dbReference type="Pfam" id="PF02706">
    <property type="entry name" value="Wzz"/>
    <property type="match status" value="1"/>
</dbReference>
<keyword evidence="3 7" id="KW-0812">Transmembrane</keyword>
<comment type="subcellular location">
    <subcellularLocation>
        <location evidence="1">Cell membrane</location>
        <topology evidence="1">Multi-pass membrane protein</topology>
    </subcellularLocation>
</comment>
<evidence type="ECO:0000313" key="12">
    <source>
        <dbReference type="Proteomes" id="UP000051887"/>
    </source>
</evidence>
<dbReference type="PANTHER" id="PTHR32309">
    <property type="entry name" value="TYROSINE-PROTEIN KINASE"/>
    <property type="match status" value="1"/>
</dbReference>
<evidence type="ECO:0000256" key="5">
    <source>
        <dbReference type="ARBA" id="ARBA00023136"/>
    </source>
</evidence>
<sequence>MSPLISLSSLYRVIRRRAFFICVVALCGSILSVLYALNRPATYEASAVIQIEAPQVAAALPGSTAIATSNNRNRLKLIEQKLMSRDSVAAVVDKFDLFSRESSLTEGEKVASLRESVEIVELIDPTQAWRPDVQPSGLVITVRLDNAVQTAEVANELLAQVLVEGKKRSESQTTQTLAFFETEEARISAAIEALEIEFARYKEQNAPSLPSAIADQREQLARLRTNQLELENQLIQIETSSERLRAEERARQADILRQQVALVNERLAVVEMALAKAPEVERVFSLMSRQLEQLQAEYQTVTTRRTEAAMARQLESQDQFERFEVLETALVPDYAVSSGKRKIAMAGGVASLLVALGMAFLLELMSPVLRTSRHVENELDIRPVVIIPQLKKPRRSSWFWRATPATLATGAAPLTFKARILDYLSTI</sequence>
<evidence type="ECO:0000259" key="8">
    <source>
        <dbReference type="Pfam" id="PF02706"/>
    </source>
</evidence>
<reference evidence="9 11" key="1">
    <citation type="submission" date="2015-09" db="EMBL/GenBank/DDBJ databases">
        <authorList>
            <person name="Rodrigo-Torres L."/>
            <person name="Arahal D.R."/>
        </authorList>
    </citation>
    <scope>NUCLEOTIDE SEQUENCE [LARGE SCALE GENOMIC DNA]</scope>
    <source>
        <strain evidence="9 11">CECT 5118</strain>
    </source>
</reference>
<gene>
    <name evidence="9" type="ORF">TL5118_01823</name>
    <name evidence="10" type="ORF">TL5120_01056</name>
</gene>
<organism evidence="10 12">
    <name type="scientific">Thalassovita autumnalis</name>
    <dbReference type="NCBI Taxonomy" id="2072972"/>
    <lineage>
        <taxon>Bacteria</taxon>
        <taxon>Pseudomonadati</taxon>
        <taxon>Pseudomonadota</taxon>
        <taxon>Alphaproteobacteria</taxon>
        <taxon>Rhodobacterales</taxon>
        <taxon>Roseobacteraceae</taxon>
        <taxon>Thalassovita</taxon>
    </lineage>
</organism>
<keyword evidence="2" id="KW-1003">Cell membrane</keyword>
<evidence type="ECO:0000256" key="4">
    <source>
        <dbReference type="ARBA" id="ARBA00022989"/>
    </source>
</evidence>
<dbReference type="EMBL" id="CYSB01000026">
    <property type="protein sequence ID" value="CUH66561.1"/>
    <property type="molecule type" value="Genomic_DNA"/>
</dbReference>
<keyword evidence="5 7" id="KW-0472">Membrane</keyword>
<dbReference type="AlphaFoldDB" id="A0A0P1G793"/>
<dbReference type="GO" id="GO:0005886">
    <property type="term" value="C:plasma membrane"/>
    <property type="evidence" value="ECO:0007669"/>
    <property type="project" value="UniProtKB-SubCell"/>
</dbReference>
<evidence type="ECO:0000256" key="2">
    <source>
        <dbReference type="ARBA" id="ARBA00022475"/>
    </source>
</evidence>
<evidence type="ECO:0000313" key="11">
    <source>
        <dbReference type="Proteomes" id="UP000051086"/>
    </source>
</evidence>
<keyword evidence="11" id="KW-1185">Reference proteome</keyword>
<dbReference type="EMBL" id="CYSC01000017">
    <property type="protein sequence ID" value="CUH71270.1"/>
    <property type="molecule type" value="Genomic_DNA"/>
</dbReference>
<keyword evidence="6" id="KW-0175">Coiled coil</keyword>
<keyword evidence="4 7" id="KW-1133">Transmembrane helix</keyword>
<evidence type="ECO:0000256" key="3">
    <source>
        <dbReference type="ARBA" id="ARBA00022692"/>
    </source>
</evidence>
<feature type="domain" description="Polysaccharide chain length determinant N-terminal" evidence="8">
    <location>
        <begin position="5"/>
        <end position="94"/>
    </location>
</feature>
<dbReference type="Proteomes" id="UP000051887">
    <property type="component" value="Unassembled WGS sequence"/>
</dbReference>
<name>A0A0P1G793_9RHOB</name>
<evidence type="ECO:0000313" key="9">
    <source>
        <dbReference type="EMBL" id="CUH66561.1"/>
    </source>
</evidence>
<dbReference type="Proteomes" id="UP000051086">
    <property type="component" value="Unassembled WGS sequence"/>
</dbReference>
<feature type="transmembrane region" description="Helical" evidence="7">
    <location>
        <begin position="18"/>
        <end position="37"/>
    </location>
</feature>
<evidence type="ECO:0000256" key="6">
    <source>
        <dbReference type="SAM" id="Coils"/>
    </source>
</evidence>
<dbReference type="PANTHER" id="PTHR32309:SF31">
    <property type="entry name" value="CAPSULAR EXOPOLYSACCHARIDE FAMILY"/>
    <property type="match status" value="1"/>
</dbReference>
<reference evidence="10 12" key="2">
    <citation type="submission" date="2015-09" db="EMBL/GenBank/DDBJ databases">
        <authorList>
            <consortium name="Swine Surveillance"/>
        </authorList>
    </citation>
    <scope>NUCLEOTIDE SEQUENCE [LARGE SCALE GENOMIC DNA]</scope>
    <source>
        <strain evidence="10 12">5120</strain>
    </source>
</reference>
<accession>A0A0P1G793</accession>
<proteinExistence type="predicted"/>
<dbReference type="InterPro" id="IPR003856">
    <property type="entry name" value="LPS_length_determ_N"/>
</dbReference>
<evidence type="ECO:0000313" key="10">
    <source>
        <dbReference type="EMBL" id="CUH71270.1"/>
    </source>
</evidence>
<dbReference type="InterPro" id="IPR050445">
    <property type="entry name" value="Bact_polysacc_biosynth/exp"/>
</dbReference>
<protein>
    <submittedName>
        <fullName evidence="10">Polysaccharide chain length determinant protein, PEP-CTERM locus subfamily</fullName>
    </submittedName>
</protein>
<feature type="transmembrane region" description="Helical" evidence="7">
    <location>
        <begin position="343"/>
        <end position="364"/>
    </location>
</feature>
<evidence type="ECO:0000256" key="7">
    <source>
        <dbReference type="SAM" id="Phobius"/>
    </source>
</evidence>
<dbReference type="RefSeq" id="WP_058242590.1">
    <property type="nucleotide sequence ID" value="NZ_CYSB01000026.1"/>
</dbReference>
<evidence type="ECO:0000256" key="1">
    <source>
        <dbReference type="ARBA" id="ARBA00004651"/>
    </source>
</evidence>
<feature type="coiled-coil region" evidence="6">
    <location>
        <begin position="184"/>
        <end position="250"/>
    </location>
</feature>